<dbReference type="InterPro" id="IPR036389">
    <property type="entry name" value="RNase_III_sf"/>
</dbReference>
<evidence type="ECO:0000259" key="10">
    <source>
        <dbReference type="PROSITE" id="PS50142"/>
    </source>
</evidence>
<comment type="caution">
    <text evidence="12">The sequence shown here is derived from an EMBL/GenBank/DDBJ whole genome shotgun (WGS) entry which is preliminary data.</text>
</comment>
<evidence type="ECO:0000313" key="12">
    <source>
        <dbReference type="EMBL" id="KAI5082679.1"/>
    </source>
</evidence>
<dbReference type="Gene3D" id="1.10.1520.10">
    <property type="entry name" value="Ribonuclease III domain"/>
    <property type="match status" value="2"/>
</dbReference>
<keyword evidence="13" id="KW-1185">Reference proteome</keyword>
<evidence type="ECO:0000256" key="5">
    <source>
        <dbReference type="ARBA" id="ARBA00022741"/>
    </source>
</evidence>
<dbReference type="Pfam" id="PF00636">
    <property type="entry name" value="Ribonuclease_3"/>
    <property type="match status" value="2"/>
</dbReference>
<dbReference type="GO" id="GO:0004525">
    <property type="term" value="F:ribonuclease III activity"/>
    <property type="evidence" value="ECO:0007669"/>
    <property type="project" value="InterPro"/>
</dbReference>
<dbReference type="SUPFAM" id="SSF101690">
    <property type="entry name" value="PAZ domain"/>
    <property type="match status" value="1"/>
</dbReference>
<keyword evidence="5" id="KW-0547">Nucleotide-binding</keyword>
<dbReference type="GO" id="GO:0005737">
    <property type="term" value="C:cytoplasm"/>
    <property type="evidence" value="ECO:0007669"/>
    <property type="project" value="TreeGrafter"/>
</dbReference>
<dbReference type="SMART" id="SM00535">
    <property type="entry name" value="RIBOc"/>
    <property type="match status" value="2"/>
</dbReference>
<organism evidence="12 13">
    <name type="scientific">Adiantum capillus-veneris</name>
    <name type="common">Maidenhair fern</name>
    <dbReference type="NCBI Taxonomy" id="13818"/>
    <lineage>
        <taxon>Eukaryota</taxon>
        <taxon>Viridiplantae</taxon>
        <taxon>Streptophyta</taxon>
        <taxon>Embryophyta</taxon>
        <taxon>Tracheophyta</taxon>
        <taxon>Polypodiopsida</taxon>
        <taxon>Polypodiidae</taxon>
        <taxon>Polypodiales</taxon>
        <taxon>Pteridineae</taxon>
        <taxon>Pteridaceae</taxon>
        <taxon>Vittarioideae</taxon>
        <taxon>Adiantum</taxon>
    </lineage>
</organism>
<evidence type="ECO:0000256" key="4">
    <source>
        <dbReference type="ARBA" id="ARBA00022737"/>
    </source>
</evidence>
<sequence length="906" mass="100616">MVLQHYAFALAASEDGTGVNDENAIAVVRPLVREDGEARVPCSFEGTPCYAMAEPPVVPILTNSRVSHKHVECNRNGVAALVQVMKVLPGKYRVAPELISNEEPAAPTSDTQTTSHKNTETAAACPSLEKTGSDPDLDETRVERASANGVDHYEMGFPDVLRPPADCNDKMTNGSETSLHAYAIHCPVLHEGMDHTNVIPPTQFVLLNHFALDEEIVTRFYVRLNLPHQECVIAHLSARGIVQLTADQVKAAKIFNGLLFNFICGRSSSNTVSAENKVKGYYLLPLKDEADLGTKANSVTLLIDWAVALNFVNWKFNMREWAFYKANPGLVTTQVLLHNDSATHEKRHLRLKCGIYEEDGLIDAFVSYGPWNSRCFITGVAKELCALSFMQGNQSGLTFKDYWQERFKVELQYLYQPLLIGYSLSRAGNFLLRPSQEALWCNAKAKRVILPPEVCILQAGLKGTLWRGAFRLPSILHGLESALLAAQLRDLIGAQISAFKFQEALTSGAYNVYQSYERFELVGDSYLTLVGAAALYVKDSSLSKEDLASSLHALVRNKKLFQCAKESGLTPYVFNETFQIRGWLPPGLMCERLHQVENKALSACLRRQRISWRTLADVVEAIVGACVMYGKTEDAVKAILWLRIPIQYPEKSACSLPLKIGVEIKNSISTRQIGNLERQINFQFKNRDLVFAALCYSSGDCDGDLQFSRLAFLGDCILSHHVGRHFLTAHQTLDEGTVNEMKQSVINKESLACAAVRNRLHGFITGLDTAHKESIMAYALMLEKENLNRDGFPAFGLVGVPVPRGLCDLVSAIAAAIFLDCELDSELVWKVVRPLLEPLPEPGSFSMHPVNELTQFCRTRLLSLDIQSTAQGGVYEQFRHCMSLKYARKGVAARIRASRVTFICMV</sequence>
<evidence type="ECO:0000256" key="3">
    <source>
        <dbReference type="ARBA" id="ARBA00022722"/>
    </source>
</evidence>
<dbReference type="PROSITE" id="PS50142">
    <property type="entry name" value="RNASE_3_2"/>
    <property type="match status" value="2"/>
</dbReference>
<reference evidence="12" key="1">
    <citation type="submission" date="2021-01" db="EMBL/GenBank/DDBJ databases">
        <title>Adiantum capillus-veneris genome.</title>
        <authorList>
            <person name="Fang Y."/>
            <person name="Liao Q."/>
        </authorList>
    </citation>
    <scope>NUCLEOTIDE SEQUENCE</scope>
    <source>
        <strain evidence="12">H3</strain>
        <tissue evidence="12">Leaf</tissue>
    </source>
</reference>
<dbReference type="Proteomes" id="UP000886520">
    <property type="component" value="Chromosome 3"/>
</dbReference>
<keyword evidence="6" id="KW-0255">Endonuclease</keyword>
<evidence type="ECO:0000256" key="2">
    <source>
        <dbReference type="ARBA" id="ARBA00001946"/>
    </source>
</evidence>
<dbReference type="InterPro" id="IPR036085">
    <property type="entry name" value="PAZ_dom_sf"/>
</dbReference>
<dbReference type="Pfam" id="PF02170">
    <property type="entry name" value="PAZ"/>
    <property type="match status" value="1"/>
</dbReference>
<dbReference type="SUPFAM" id="SSF69065">
    <property type="entry name" value="RNase III domain-like"/>
    <property type="match status" value="2"/>
</dbReference>
<feature type="region of interest" description="Disordered" evidence="9">
    <location>
        <begin position="99"/>
        <end position="139"/>
    </location>
</feature>
<feature type="domain" description="RNase III" evidence="10">
    <location>
        <begin position="501"/>
        <end position="631"/>
    </location>
</feature>
<name>A0A9D4VAC1_ADICA</name>
<feature type="domain" description="PAZ" evidence="11">
    <location>
        <begin position="332"/>
        <end position="459"/>
    </location>
</feature>
<comment type="cofactor">
    <cofactor evidence="1">
        <name>Mn(2+)</name>
        <dbReference type="ChEBI" id="CHEBI:29035"/>
    </cofactor>
</comment>
<dbReference type="GO" id="GO:0003723">
    <property type="term" value="F:RNA binding"/>
    <property type="evidence" value="ECO:0007669"/>
    <property type="project" value="InterPro"/>
</dbReference>
<dbReference type="OrthoDB" id="6513042at2759"/>
<dbReference type="InterPro" id="IPR000999">
    <property type="entry name" value="RNase_III_dom"/>
</dbReference>
<evidence type="ECO:0000259" key="11">
    <source>
        <dbReference type="PROSITE" id="PS50821"/>
    </source>
</evidence>
<dbReference type="Gene3D" id="2.170.260.10">
    <property type="entry name" value="paz domain"/>
    <property type="match status" value="1"/>
</dbReference>
<dbReference type="CDD" id="cd00593">
    <property type="entry name" value="RIBOc"/>
    <property type="match status" value="2"/>
</dbReference>
<dbReference type="AlphaFoldDB" id="A0A9D4VAC1"/>
<evidence type="ECO:0000256" key="8">
    <source>
        <dbReference type="ARBA" id="ARBA00023211"/>
    </source>
</evidence>
<keyword evidence="3" id="KW-0540">Nuclease</keyword>
<evidence type="ECO:0000313" key="13">
    <source>
        <dbReference type="Proteomes" id="UP000886520"/>
    </source>
</evidence>
<dbReference type="GO" id="GO:0005634">
    <property type="term" value="C:nucleus"/>
    <property type="evidence" value="ECO:0007669"/>
    <property type="project" value="TreeGrafter"/>
</dbReference>
<keyword evidence="8" id="KW-0464">Manganese</keyword>
<dbReference type="PROSITE" id="PS50821">
    <property type="entry name" value="PAZ"/>
    <property type="match status" value="1"/>
</dbReference>
<dbReference type="InterPro" id="IPR003100">
    <property type="entry name" value="PAZ_dom"/>
</dbReference>
<accession>A0A9D4VAC1</accession>
<dbReference type="GO" id="GO:0000166">
    <property type="term" value="F:nucleotide binding"/>
    <property type="evidence" value="ECO:0007669"/>
    <property type="project" value="UniProtKB-KW"/>
</dbReference>
<feature type="domain" description="RNase III" evidence="10">
    <location>
        <begin position="673"/>
        <end position="822"/>
    </location>
</feature>
<proteinExistence type="predicted"/>
<dbReference type="PANTHER" id="PTHR14950:SF73">
    <property type="entry name" value="MINIMAL DICER"/>
    <property type="match status" value="1"/>
</dbReference>
<dbReference type="EMBL" id="JABFUD020000002">
    <property type="protein sequence ID" value="KAI5082679.1"/>
    <property type="molecule type" value="Genomic_DNA"/>
</dbReference>
<evidence type="ECO:0000256" key="9">
    <source>
        <dbReference type="SAM" id="MobiDB-lite"/>
    </source>
</evidence>
<comment type="cofactor">
    <cofactor evidence="2">
        <name>Mg(2+)</name>
        <dbReference type="ChEBI" id="CHEBI:18420"/>
    </cofactor>
</comment>
<evidence type="ECO:0000256" key="6">
    <source>
        <dbReference type="ARBA" id="ARBA00022759"/>
    </source>
</evidence>
<dbReference type="PANTHER" id="PTHR14950">
    <property type="entry name" value="DICER-RELATED"/>
    <property type="match status" value="1"/>
</dbReference>
<evidence type="ECO:0000256" key="7">
    <source>
        <dbReference type="ARBA" id="ARBA00022801"/>
    </source>
</evidence>
<keyword evidence="4" id="KW-0677">Repeat</keyword>
<gene>
    <name evidence="12" type="ORF">GOP47_0002422</name>
</gene>
<dbReference type="GO" id="GO:0030422">
    <property type="term" value="P:siRNA processing"/>
    <property type="evidence" value="ECO:0007669"/>
    <property type="project" value="TreeGrafter"/>
</dbReference>
<keyword evidence="7" id="KW-0378">Hydrolase</keyword>
<evidence type="ECO:0000256" key="1">
    <source>
        <dbReference type="ARBA" id="ARBA00001936"/>
    </source>
</evidence>
<protein>
    <submittedName>
        <fullName evidence="12">Uncharacterized protein</fullName>
    </submittedName>
</protein>